<proteinExistence type="inferred from homology"/>
<dbReference type="InterPro" id="IPR044672">
    <property type="entry name" value="MOCS2A"/>
</dbReference>
<dbReference type="GO" id="GO:0006777">
    <property type="term" value="P:Mo-molybdopterin cofactor biosynthetic process"/>
    <property type="evidence" value="ECO:0007669"/>
    <property type="project" value="UniProtKB-KW"/>
</dbReference>
<dbReference type="PANTHER" id="PTHR33359:SF1">
    <property type="entry name" value="MOLYBDOPTERIN SYNTHASE SULFUR CARRIER SUBUNIT"/>
    <property type="match status" value="1"/>
</dbReference>
<dbReference type="InterPro" id="IPR012675">
    <property type="entry name" value="Beta-grasp_dom_sf"/>
</dbReference>
<dbReference type="Pfam" id="PF02597">
    <property type="entry name" value="ThiS"/>
    <property type="match status" value="1"/>
</dbReference>
<dbReference type="SUPFAM" id="SSF54285">
    <property type="entry name" value="MoaD/ThiS"/>
    <property type="match status" value="1"/>
</dbReference>
<dbReference type="STRING" id="762486.SAMN05444411_101382"/>
<evidence type="ECO:0000256" key="1">
    <source>
        <dbReference type="ARBA" id="ARBA00005046"/>
    </source>
</evidence>
<dbReference type="OrthoDB" id="598356at2"/>
<dbReference type="UniPathway" id="UPA00344"/>
<dbReference type="InterPro" id="IPR016155">
    <property type="entry name" value="Mopterin_synth/thiamin_S_b"/>
</dbReference>
<dbReference type="InterPro" id="IPR003749">
    <property type="entry name" value="ThiS/MoaD-like"/>
</dbReference>
<dbReference type="Gene3D" id="3.10.20.30">
    <property type="match status" value="1"/>
</dbReference>
<keyword evidence="7" id="KW-1185">Reference proteome</keyword>
<dbReference type="GO" id="GO:0000166">
    <property type="term" value="F:nucleotide binding"/>
    <property type="evidence" value="ECO:0007669"/>
    <property type="project" value="UniProtKB-KW"/>
</dbReference>
<dbReference type="PANTHER" id="PTHR33359">
    <property type="entry name" value="MOLYBDOPTERIN SYNTHASE SULFUR CARRIER SUBUNIT"/>
    <property type="match status" value="1"/>
</dbReference>
<dbReference type="RefSeq" id="WP_090119155.1">
    <property type="nucleotide sequence ID" value="NZ_FNNJ01000001.1"/>
</dbReference>
<protein>
    <recommendedName>
        <fullName evidence="5">Molybdopterin synthase sulfur carrier subunit</fullName>
    </recommendedName>
</protein>
<evidence type="ECO:0000256" key="3">
    <source>
        <dbReference type="ARBA" id="ARBA00023150"/>
    </source>
</evidence>
<evidence type="ECO:0000313" key="6">
    <source>
        <dbReference type="EMBL" id="SDW26319.1"/>
    </source>
</evidence>
<name>A0A1H2S5S3_9FLAO</name>
<evidence type="ECO:0000256" key="2">
    <source>
        <dbReference type="ARBA" id="ARBA00022741"/>
    </source>
</evidence>
<sequence length="81" mass="8850">MTHIQVLFFGITTDIVGENSTSLTVESNTSIKILKSKLIQKYPSLKNLNEFAIAVNEEYAENDLILKDNDVVAVIPPVSGG</sequence>
<accession>A0A1H2S5S3</accession>
<keyword evidence="2" id="KW-0547">Nucleotide-binding</keyword>
<dbReference type="CDD" id="cd00754">
    <property type="entry name" value="Ubl_MoaD"/>
    <property type="match status" value="1"/>
</dbReference>
<dbReference type="AlphaFoldDB" id="A0A1H2S5S3"/>
<keyword evidence="3" id="KW-0501">Molybdenum cofactor biosynthesis</keyword>
<evidence type="ECO:0000313" key="7">
    <source>
        <dbReference type="Proteomes" id="UP000199595"/>
    </source>
</evidence>
<dbReference type="FunFam" id="3.10.20.30:FF:000010">
    <property type="entry name" value="Molybdopterin synthase sulfur carrier subunit"/>
    <property type="match status" value="1"/>
</dbReference>
<dbReference type="EMBL" id="FNNJ01000001">
    <property type="protein sequence ID" value="SDW26319.1"/>
    <property type="molecule type" value="Genomic_DNA"/>
</dbReference>
<evidence type="ECO:0000256" key="4">
    <source>
        <dbReference type="ARBA" id="ARBA00024200"/>
    </source>
</evidence>
<reference evidence="6 7" key="1">
    <citation type="submission" date="2016-10" db="EMBL/GenBank/DDBJ databases">
        <authorList>
            <person name="de Groot N.N."/>
        </authorList>
    </citation>
    <scope>NUCLEOTIDE SEQUENCE [LARGE SCALE GENOMIC DNA]</scope>
    <source>
        <strain evidence="6 7">DSM 24956</strain>
    </source>
</reference>
<comment type="pathway">
    <text evidence="1">Cofactor biosynthesis; molybdopterin biosynthesis.</text>
</comment>
<organism evidence="6 7">
    <name type="scientific">Lutibacter oricola</name>
    <dbReference type="NCBI Taxonomy" id="762486"/>
    <lineage>
        <taxon>Bacteria</taxon>
        <taxon>Pseudomonadati</taxon>
        <taxon>Bacteroidota</taxon>
        <taxon>Flavobacteriia</taxon>
        <taxon>Flavobacteriales</taxon>
        <taxon>Flavobacteriaceae</taxon>
        <taxon>Lutibacter</taxon>
    </lineage>
</organism>
<comment type="similarity">
    <text evidence="4">Belongs to the MoaD family.</text>
</comment>
<dbReference type="GO" id="GO:1990133">
    <property type="term" value="C:molybdopterin adenylyltransferase complex"/>
    <property type="evidence" value="ECO:0007669"/>
    <property type="project" value="TreeGrafter"/>
</dbReference>
<gene>
    <name evidence="6" type="ORF">SAMN05444411_101382</name>
</gene>
<dbReference type="Proteomes" id="UP000199595">
    <property type="component" value="Unassembled WGS sequence"/>
</dbReference>
<evidence type="ECO:0000256" key="5">
    <source>
        <dbReference type="ARBA" id="ARBA00024247"/>
    </source>
</evidence>